<organism evidence="1 2">
    <name type="scientific">Klebsiella phage vB_KvM-Eowyn</name>
    <dbReference type="NCBI Taxonomy" id="2762819"/>
    <lineage>
        <taxon>Viruses</taxon>
        <taxon>Duplodnaviria</taxon>
        <taxon>Heunggongvirae</taxon>
        <taxon>Uroviricota</taxon>
        <taxon>Caudoviricetes</taxon>
        <taxon>Chimalliviridae</taxon>
        <taxon>Eowynvirus</taxon>
        <taxon>Eowynvirus eowyn</taxon>
    </lineage>
</organism>
<gene>
    <name evidence="1" type="ORF">LLCLJKAH_00065</name>
</gene>
<protein>
    <submittedName>
        <fullName evidence="1">Uncharacterized protein</fullName>
    </submittedName>
</protein>
<accession>A0A7R8MJB7</accession>
<sequence>MHVKLVEKPVSVKKAYYALMVRSANNRIAKQQYVIVQITDIPANANLASVYLEFNRHPDKPKGYTTDATKFGLATVVPVAEHQCAALYIGMTEVARIYDHPTIGSTAVDLAIKTLYITPAPNMALRPNAIEQLAALGTLVAPGAVWRF</sequence>
<evidence type="ECO:0000313" key="1">
    <source>
        <dbReference type="EMBL" id="CAD5236054.1"/>
    </source>
</evidence>
<dbReference type="Proteomes" id="UP000596247">
    <property type="component" value="Chromosome"/>
</dbReference>
<dbReference type="EMBL" id="LR881104">
    <property type="protein sequence ID" value="CAD5236054.1"/>
    <property type="molecule type" value="Genomic_DNA"/>
</dbReference>
<keyword evidence="2" id="KW-1185">Reference proteome</keyword>
<evidence type="ECO:0000313" key="2">
    <source>
        <dbReference type="Proteomes" id="UP000596247"/>
    </source>
</evidence>
<reference evidence="1 2" key="1">
    <citation type="submission" date="2020-09" db="EMBL/GenBank/DDBJ databases">
        <authorList>
            <person name="Jameson E."/>
        </authorList>
    </citation>
    <scope>NUCLEOTIDE SEQUENCE [LARGE SCALE GENOMIC DNA]</scope>
</reference>
<proteinExistence type="predicted"/>
<name>A0A7R8MJB7_9CAUD</name>